<comment type="caution">
    <text evidence="8">The sequence shown here is derived from an EMBL/GenBank/DDBJ whole genome shotgun (WGS) entry which is preliminary data.</text>
</comment>
<keyword evidence="3" id="KW-0479">Metal-binding</keyword>
<feature type="transmembrane region" description="Helical" evidence="6">
    <location>
        <begin position="105"/>
        <end position="126"/>
    </location>
</feature>
<keyword evidence="4" id="KW-0862">Zinc</keyword>
<keyword evidence="6" id="KW-0812">Transmembrane</keyword>
<dbReference type="Pfam" id="PF10601">
    <property type="entry name" value="zf-LITAF-like"/>
    <property type="match status" value="1"/>
</dbReference>
<dbReference type="PANTHER" id="PTHR23292">
    <property type="entry name" value="LIPOPOLYSACCHARIDE-INDUCED TUMOR NECROSIS FACTOR-ALPHA FACTOR"/>
    <property type="match status" value="1"/>
</dbReference>
<gene>
    <name evidence="8" type="ORF">PPRIM_AZ9-3.1.T1460047</name>
</gene>
<protein>
    <recommendedName>
        <fullName evidence="7">LITAF domain-containing protein</fullName>
    </recommendedName>
</protein>
<evidence type="ECO:0000313" key="8">
    <source>
        <dbReference type="EMBL" id="CAD8111002.1"/>
    </source>
</evidence>
<evidence type="ECO:0000313" key="9">
    <source>
        <dbReference type="Proteomes" id="UP000688137"/>
    </source>
</evidence>
<reference evidence="8" key="1">
    <citation type="submission" date="2021-01" db="EMBL/GenBank/DDBJ databases">
        <authorList>
            <consortium name="Genoscope - CEA"/>
            <person name="William W."/>
        </authorList>
    </citation>
    <scope>NUCLEOTIDE SEQUENCE</scope>
</reference>
<dbReference type="GO" id="GO:0008270">
    <property type="term" value="F:zinc ion binding"/>
    <property type="evidence" value="ECO:0007669"/>
    <property type="project" value="TreeGrafter"/>
</dbReference>
<dbReference type="Proteomes" id="UP000688137">
    <property type="component" value="Unassembled WGS sequence"/>
</dbReference>
<dbReference type="InterPro" id="IPR006629">
    <property type="entry name" value="LITAF"/>
</dbReference>
<keyword evidence="6" id="KW-1133">Transmembrane helix</keyword>
<evidence type="ECO:0000256" key="1">
    <source>
        <dbReference type="ARBA" id="ARBA00004170"/>
    </source>
</evidence>
<accession>A0A8S1Q610</accession>
<evidence type="ECO:0000256" key="6">
    <source>
        <dbReference type="SAM" id="Phobius"/>
    </source>
</evidence>
<comment type="subcellular location">
    <subcellularLocation>
        <location evidence="1">Membrane</location>
        <topology evidence="1">Peripheral membrane protein</topology>
    </subcellularLocation>
</comment>
<evidence type="ECO:0000256" key="4">
    <source>
        <dbReference type="ARBA" id="ARBA00022833"/>
    </source>
</evidence>
<dbReference type="InterPro" id="IPR037519">
    <property type="entry name" value="LITAF_fam"/>
</dbReference>
<organism evidence="8 9">
    <name type="scientific">Paramecium primaurelia</name>
    <dbReference type="NCBI Taxonomy" id="5886"/>
    <lineage>
        <taxon>Eukaryota</taxon>
        <taxon>Sar</taxon>
        <taxon>Alveolata</taxon>
        <taxon>Ciliophora</taxon>
        <taxon>Intramacronucleata</taxon>
        <taxon>Oligohymenophorea</taxon>
        <taxon>Peniculida</taxon>
        <taxon>Parameciidae</taxon>
        <taxon>Paramecium</taxon>
    </lineage>
</organism>
<keyword evidence="5 6" id="KW-0472">Membrane</keyword>
<dbReference type="EMBL" id="CAJJDM010000150">
    <property type="protein sequence ID" value="CAD8111002.1"/>
    <property type="molecule type" value="Genomic_DNA"/>
</dbReference>
<dbReference type="PANTHER" id="PTHR23292:SF6">
    <property type="entry name" value="FI16602P1-RELATED"/>
    <property type="match status" value="1"/>
</dbReference>
<proteinExistence type="inferred from homology"/>
<keyword evidence="9" id="KW-1185">Reference proteome</keyword>
<evidence type="ECO:0000259" key="7">
    <source>
        <dbReference type="PROSITE" id="PS51837"/>
    </source>
</evidence>
<evidence type="ECO:0000256" key="3">
    <source>
        <dbReference type="ARBA" id="ARBA00022723"/>
    </source>
</evidence>
<name>A0A8S1Q610_PARPR</name>
<dbReference type="PROSITE" id="PS51837">
    <property type="entry name" value="LITAF"/>
    <property type="match status" value="1"/>
</dbReference>
<dbReference type="OMA" id="CRDIIHY"/>
<feature type="domain" description="LITAF" evidence="7">
    <location>
        <begin position="69"/>
        <end position="152"/>
    </location>
</feature>
<evidence type="ECO:0000256" key="5">
    <source>
        <dbReference type="ARBA" id="ARBA00023136"/>
    </source>
</evidence>
<dbReference type="SMART" id="SM00714">
    <property type="entry name" value="LITAF"/>
    <property type="match status" value="1"/>
</dbReference>
<evidence type="ECO:0000256" key="2">
    <source>
        <dbReference type="ARBA" id="ARBA00005975"/>
    </source>
</evidence>
<dbReference type="GO" id="GO:0016020">
    <property type="term" value="C:membrane"/>
    <property type="evidence" value="ECO:0007669"/>
    <property type="project" value="UniProtKB-SubCell"/>
</dbReference>
<sequence>MNKKSEFQRANTTKQLNISKENSPKIIISQSTSIGFLNEQSNYLSKSLVYSPSRVDYSFDRIIEQSILEQRVKNLPTNANDQEQPTKVFCQKCEKQVITRIEKQYGCGALIVTFLILMIFWPLFWIPCFVSECRDIIHYCPSCEEVIGQKPYKLCK</sequence>
<comment type="similarity">
    <text evidence="2">Belongs to the CDIP1/LITAF family.</text>
</comment>
<dbReference type="AlphaFoldDB" id="A0A8S1Q610"/>